<dbReference type="PANTHER" id="PTHR23131">
    <property type="entry name" value="ENDORIBONUCLEASE LACTB2"/>
    <property type="match status" value="1"/>
</dbReference>
<keyword evidence="2" id="KW-0479">Metal-binding</keyword>
<evidence type="ECO:0000256" key="2">
    <source>
        <dbReference type="ARBA" id="ARBA00022723"/>
    </source>
</evidence>
<dbReference type="GO" id="GO:0016787">
    <property type="term" value="F:hydrolase activity"/>
    <property type="evidence" value="ECO:0007669"/>
    <property type="project" value="UniProtKB-KW"/>
</dbReference>
<evidence type="ECO:0000313" key="6">
    <source>
        <dbReference type="EMBL" id="KAH3802231.1"/>
    </source>
</evidence>
<evidence type="ECO:0000313" key="7">
    <source>
        <dbReference type="Proteomes" id="UP000828390"/>
    </source>
</evidence>
<dbReference type="OrthoDB" id="17458at2759"/>
<sequence length="298" mass="33687">MAVAPKLTPILNIEKLSERVIRILGCNPGDFRLQGTNTYIVGKGKKRILIDTGDSDKPEYISNLKKVLKEHCCGIQEIIVTHWHEDHVGGVPDIHKNILTESVRVSKFKRFEQQDEPISPVEYTFVENKHIFNTEGATLRAIHTPGHTEEHMVLYLEEENAVFSGDTILGESTAVFEDLHSYMASLQKILDLKPSRIYPGHGIVLQDPVEVITYYIKHRHEREKQIIAVLVNSTADCMTTLEIVNIVYQGLAPGLVMAACKNASLHLDKLVKDKVVERIDEDGEPKWRLLRANIKPSL</sequence>
<dbReference type="GO" id="GO:0046872">
    <property type="term" value="F:metal ion binding"/>
    <property type="evidence" value="ECO:0007669"/>
    <property type="project" value="UniProtKB-KW"/>
</dbReference>
<name>A0A9D4FQ91_DREPO</name>
<keyword evidence="7" id="KW-1185">Reference proteome</keyword>
<proteinExistence type="inferred from homology"/>
<dbReference type="InterPro" id="IPR041516">
    <property type="entry name" value="LACTB2_WH"/>
</dbReference>
<dbReference type="Pfam" id="PF17778">
    <property type="entry name" value="WHD_BLACT"/>
    <property type="match status" value="1"/>
</dbReference>
<reference evidence="6" key="2">
    <citation type="submission" date="2020-11" db="EMBL/GenBank/DDBJ databases">
        <authorList>
            <person name="McCartney M.A."/>
            <person name="Auch B."/>
            <person name="Kono T."/>
            <person name="Mallez S."/>
            <person name="Becker A."/>
            <person name="Gohl D.M."/>
            <person name="Silverstein K.A.T."/>
            <person name="Koren S."/>
            <person name="Bechman K.B."/>
            <person name="Herman A."/>
            <person name="Abrahante J.E."/>
            <person name="Garbe J."/>
        </authorList>
    </citation>
    <scope>NUCLEOTIDE SEQUENCE</scope>
    <source>
        <strain evidence="6">Duluth1</strain>
        <tissue evidence="6">Whole animal</tissue>
    </source>
</reference>
<dbReference type="SMART" id="SM00849">
    <property type="entry name" value="Lactamase_B"/>
    <property type="match status" value="1"/>
</dbReference>
<dbReference type="GO" id="GO:0005759">
    <property type="term" value="C:mitochondrial matrix"/>
    <property type="evidence" value="ECO:0007669"/>
    <property type="project" value="TreeGrafter"/>
</dbReference>
<dbReference type="FunFam" id="3.60.15.10:FF:000017">
    <property type="entry name" value="Lactamase beta 2"/>
    <property type="match status" value="1"/>
</dbReference>
<dbReference type="Pfam" id="PF00753">
    <property type="entry name" value="Lactamase_B"/>
    <property type="match status" value="1"/>
</dbReference>
<dbReference type="SUPFAM" id="SSF56281">
    <property type="entry name" value="Metallo-hydrolase/oxidoreductase"/>
    <property type="match status" value="1"/>
</dbReference>
<dbReference type="InterPro" id="IPR036866">
    <property type="entry name" value="RibonucZ/Hydroxyglut_hydro"/>
</dbReference>
<evidence type="ECO:0000259" key="5">
    <source>
        <dbReference type="SMART" id="SM00849"/>
    </source>
</evidence>
<organism evidence="6 7">
    <name type="scientific">Dreissena polymorpha</name>
    <name type="common">Zebra mussel</name>
    <name type="synonym">Mytilus polymorpha</name>
    <dbReference type="NCBI Taxonomy" id="45954"/>
    <lineage>
        <taxon>Eukaryota</taxon>
        <taxon>Metazoa</taxon>
        <taxon>Spiralia</taxon>
        <taxon>Lophotrochozoa</taxon>
        <taxon>Mollusca</taxon>
        <taxon>Bivalvia</taxon>
        <taxon>Autobranchia</taxon>
        <taxon>Heteroconchia</taxon>
        <taxon>Euheterodonta</taxon>
        <taxon>Imparidentia</taxon>
        <taxon>Neoheterodontei</taxon>
        <taxon>Myida</taxon>
        <taxon>Dreissenoidea</taxon>
        <taxon>Dreissenidae</taxon>
        <taxon>Dreissena</taxon>
    </lineage>
</organism>
<dbReference type="GO" id="GO:0004521">
    <property type="term" value="F:RNA endonuclease activity"/>
    <property type="evidence" value="ECO:0007669"/>
    <property type="project" value="TreeGrafter"/>
</dbReference>
<protein>
    <recommendedName>
        <fullName evidence="5">Metallo-beta-lactamase domain-containing protein</fullName>
    </recommendedName>
</protein>
<comment type="caution">
    <text evidence="6">The sequence shown here is derived from an EMBL/GenBank/DDBJ whole genome shotgun (WGS) entry which is preliminary data.</text>
</comment>
<dbReference type="EMBL" id="JAIWYP010000007">
    <property type="protein sequence ID" value="KAH3802231.1"/>
    <property type="molecule type" value="Genomic_DNA"/>
</dbReference>
<dbReference type="InterPro" id="IPR036388">
    <property type="entry name" value="WH-like_DNA-bd_sf"/>
</dbReference>
<dbReference type="InterPro" id="IPR001279">
    <property type="entry name" value="Metallo-B-lactamas"/>
</dbReference>
<keyword evidence="4" id="KW-0862">Zinc</keyword>
<evidence type="ECO:0000256" key="1">
    <source>
        <dbReference type="ARBA" id="ARBA00006759"/>
    </source>
</evidence>
<dbReference type="CDD" id="cd07722">
    <property type="entry name" value="LACTB2-like_MBL-fold"/>
    <property type="match status" value="1"/>
</dbReference>
<dbReference type="InterPro" id="IPR050662">
    <property type="entry name" value="Sec-metab_biosynth-thioest"/>
</dbReference>
<dbReference type="Proteomes" id="UP000828390">
    <property type="component" value="Unassembled WGS sequence"/>
</dbReference>
<dbReference type="Gene3D" id="3.60.15.10">
    <property type="entry name" value="Ribonuclease Z/Hydroxyacylglutathione hydrolase-like"/>
    <property type="match status" value="1"/>
</dbReference>
<gene>
    <name evidence="6" type="ORF">DPMN_155904</name>
</gene>
<dbReference type="Gene3D" id="1.10.10.10">
    <property type="entry name" value="Winged helix-like DNA-binding domain superfamily/Winged helix DNA-binding domain"/>
    <property type="match status" value="1"/>
</dbReference>
<dbReference type="InterPro" id="IPR047921">
    <property type="entry name" value="LACTB2-like_MBL-fold"/>
</dbReference>
<accession>A0A9D4FQ91</accession>
<reference evidence="6" key="1">
    <citation type="journal article" date="2019" name="bioRxiv">
        <title>The Genome of the Zebra Mussel, Dreissena polymorpha: A Resource for Invasive Species Research.</title>
        <authorList>
            <person name="McCartney M.A."/>
            <person name="Auch B."/>
            <person name="Kono T."/>
            <person name="Mallez S."/>
            <person name="Zhang Y."/>
            <person name="Obille A."/>
            <person name="Becker A."/>
            <person name="Abrahante J.E."/>
            <person name="Garbe J."/>
            <person name="Badalamenti J.P."/>
            <person name="Herman A."/>
            <person name="Mangelson H."/>
            <person name="Liachko I."/>
            <person name="Sullivan S."/>
            <person name="Sone E.D."/>
            <person name="Koren S."/>
            <person name="Silverstein K.A.T."/>
            <person name="Beckman K.B."/>
            <person name="Gohl D.M."/>
        </authorList>
    </citation>
    <scope>NUCLEOTIDE SEQUENCE</scope>
    <source>
        <strain evidence="6">Duluth1</strain>
        <tissue evidence="6">Whole animal</tissue>
    </source>
</reference>
<evidence type="ECO:0000256" key="4">
    <source>
        <dbReference type="ARBA" id="ARBA00022833"/>
    </source>
</evidence>
<comment type="similarity">
    <text evidence="1">Belongs to the metallo-beta-lactamase superfamily. Glyoxalase II family.</text>
</comment>
<dbReference type="GO" id="GO:0003727">
    <property type="term" value="F:single-stranded RNA binding"/>
    <property type="evidence" value="ECO:0007669"/>
    <property type="project" value="TreeGrafter"/>
</dbReference>
<dbReference type="PANTHER" id="PTHR23131:SF0">
    <property type="entry name" value="ENDORIBONUCLEASE LACTB2"/>
    <property type="match status" value="1"/>
</dbReference>
<keyword evidence="3" id="KW-0378">Hydrolase</keyword>
<dbReference type="AlphaFoldDB" id="A0A9D4FQ91"/>
<feature type="domain" description="Metallo-beta-lactamase" evidence="5">
    <location>
        <begin position="35"/>
        <end position="201"/>
    </location>
</feature>
<evidence type="ECO:0000256" key="3">
    <source>
        <dbReference type="ARBA" id="ARBA00022801"/>
    </source>
</evidence>